<dbReference type="Proteomes" id="UP001601303">
    <property type="component" value="Unassembled WGS sequence"/>
</dbReference>
<proteinExistence type="predicted"/>
<reference evidence="2 3" key="1">
    <citation type="submission" date="2024-10" db="EMBL/GenBank/DDBJ databases">
        <title>The Natural Products Discovery Center: Release of the First 8490 Sequenced Strains for Exploring Actinobacteria Biosynthetic Diversity.</title>
        <authorList>
            <person name="Kalkreuter E."/>
            <person name="Kautsar S.A."/>
            <person name="Yang D."/>
            <person name="Bader C.D."/>
            <person name="Teijaro C.N."/>
            <person name="Fluegel L."/>
            <person name="Davis C.M."/>
            <person name="Simpson J.R."/>
            <person name="Lauterbach L."/>
            <person name="Steele A.D."/>
            <person name="Gui C."/>
            <person name="Meng S."/>
            <person name="Li G."/>
            <person name="Viehrig K."/>
            <person name="Ye F."/>
            <person name="Su P."/>
            <person name="Kiefer A.F."/>
            <person name="Nichols A."/>
            <person name="Cepeda A.J."/>
            <person name="Yan W."/>
            <person name="Fan B."/>
            <person name="Jiang Y."/>
            <person name="Adhikari A."/>
            <person name="Zheng C.-J."/>
            <person name="Schuster L."/>
            <person name="Cowan T.M."/>
            <person name="Smanski M.J."/>
            <person name="Chevrette M.G."/>
            <person name="De Carvalho L.P.S."/>
            <person name="Shen B."/>
        </authorList>
    </citation>
    <scope>NUCLEOTIDE SEQUENCE [LARGE SCALE GENOMIC DNA]</scope>
    <source>
        <strain evidence="2 3">NPDC006488</strain>
    </source>
</reference>
<protein>
    <submittedName>
        <fullName evidence="2">Uncharacterized protein</fullName>
    </submittedName>
</protein>
<gene>
    <name evidence="2" type="ORF">ACFYNQ_46070</name>
</gene>
<dbReference type="EMBL" id="JBIAHM010000021">
    <property type="protein sequence ID" value="MFE9605891.1"/>
    <property type="molecule type" value="Genomic_DNA"/>
</dbReference>
<sequence>MSKWSMNRALVAGALVFVSAATGVALAPVASAAPQACVTQSLTTGDYESVGTIRYKSATSSCNDLNLTYSYNTNSRNYDDYAGRLRRSDGTWFTCAKRYVVGYDGYHSVTDSTYALCTAVSDNTPFTVASLFDPADNVAITH</sequence>
<organism evidence="2 3">
    <name type="scientific">Streptomyces hokutonensis</name>
    <dbReference type="NCBI Taxonomy" id="1306990"/>
    <lineage>
        <taxon>Bacteria</taxon>
        <taxon>Bacillati</taxon>
        <taxon>Actinomycetota</taxon>
        <taxon>Actinomycetes</taxon>
        <taxon>Kitasatosporales</taxon>
        <taxon>Streptomycetaceae</taxon>
        <taxon>Streptomyces</taxon>
    </lineage>
</organism>
<evidence type="ECO:0000313" key="3">
    <source>
        <dbReference type="Proteomes" id="UP001601303"/>
    </source>
</evidence>
<evidence type="ECO:0000313" key="2">
    <source>
        <dbReference type="EMBL" id="MFE9605891.1"/>
    </source>
</evidence>
<name>A0ABW6MID8_9ACTN</name>
<keyword evidence="1" id="KW-0732">Signal</keyword>
<feature type="chain" id="PRO_5046244697" evidence="1">
    <location>
        <begin position="28"/>
        <end position="142"/>
    </location>
</feature>
<feature type="signal peptide" evidence="1">
    <location>
        <begin position="1"/>
        <end position="27"/>
    </location>
</feature>
<comment type="caution">
    <text evidence="2">The sequence shown here is derived from an EMBL/GenBank/DDBJ whole genome shotgun (WGS) entry which is preliminary data.</text>
</comment>
<accession>A0ABW6MID8</accession>
<keyword evidence="3" id="KW-1185">Reference proteome</keyword>
<evidence type="ECO:0000256" key="1">
    <source>
        <dbReference type="SAM" id="SignalP"/>
    </source>
</evidence>
<dbReference type="RefSeq" id="WP_388114620.1">
    <property type="nucleotide sequence ID" value="NZ_JBIAHM010000021.1"/>
</dbReference>